<evidence type="ECO:0000256" key="3">
    <source>
        <dbReference type="PROSITE-ProRule" id="PRU00339"/>
    </source>
</evidence>
<dbReference type="Proteomes" id="UP000077266">
    <property type="component" value="Unassembled WGS sequence"/>
</dbReference>
<organism evidence="4 5">
    <name type="scientific">Exidia glandulosa HHB12029</name>
    <dbReference type="NCBI Taxonomy" id="1314781"/>
    <lineage>
        <taxon>Eukaryota</taxon>
        <taxon>Fungi</taxon>
        <taxon>Dikarya</taxon>
        <taxon>Basidiomycota</taxon>
        <taxon>Agaricomycotina</taxon>
        <taxon>Agaricomycetes</taxon>
        <taxon>Auriculariales</taxon>
        <taxon>Exidiaceae</taxon>
        <taxon>Exidia</taxon>
    </lineage>
</organism>
<evidence type="ECO:0000313" key="5">
    <source>
        <dbReference type="Proteomes" id="UP000077266"/>
    </source>
</evidence>
<dbReference type="PANTHER" id="PTHR14017:SF1">
    <property type="entry name" value="LD02225P"/>
    <property type="match status" value="1"/>
</dbReference>
<reference evidence="4 5" key="1">
    <citation type="journal article" date="2016" name="Mol. Biol. Evol.">
        <title>Comparative Genomics of Early-Diverging Mushroom-Forming Fungi Provides Insights into the Origins of Lignocellulose Decay Capabilities.</title>
        <authorList>
            <person name="Nagy L.G."/>
            <person name="Riley R."/>
            <person name="Tritt A."/>
            <person name="Adam C."/>
            <person name="Daum C."/>
            <person name="Floudas D."/>
            <person name="Sun H."/>
            <person name="Yadav J.S."/>
            <person name="Pangilinan J."/>
            <person name="Larsson K.H."/>
            <person name="Matsuura K."/>
            <person name="Barry K."/>
            <person name="Labutti K."/>
            <person name="Kuo R."/>
            <person name="Ohm R.A."/>
            <person name="Bhattacharya S.S."/>
            <person name="Shirouzu T."/>
            <person name="Yoshinaga Y."/>
            <person name="Martin F.M."/>
            <person name="Grigoriev I.V."/>
            <person name="Hibbett D.S."/>
        </authorList>
    </citation>
    <scope>NUCLEOTIDE SEQUENCE [LARGE SCALE GENOMIC DNA]</scope>
    <source>
        <strain evidence="4 5">HHB12029</strain>
    </source>
</reference>
<keyword evidence="5" id="KW-1185">Reference proteome</keyword>
<dbReference type="Gene3D" id="1.25.40.10">
    <property type="entry name" value="Tetratricopeptide repeat domain"/>
    <property type="match status" value="1"/>
</dbReference>
<dbReference type="GO" id="GO:0000122">
    <property type="term" value="P:negative regulation of transcription by RNA polymerase II"/>
    <property type="evidence" value="ECO:0007669"/>
    <property type="project" value="TreeGrafter"/>
</dbReference>
<sequence>MATSSHEGPDEISKRVSRSLVHNLKPEHFGVPGALFGRTSTSTSYGSDYHVKFDARTFRRAVVFCSDFRSCELGARALVHTTQIQNQHLTSALDDAQIMRLGTDSELPHDMRYTHPFSYPRRCRYARGSDRSSSKRACSFIPYSYRTTRASIDVPNHAKVLQQLGWLYHLPQASFQNQDLAVQYLTKSLEADASDAQSWYLLGRAYMAGQKYSKAYDAYQQAVYRDGRNPTFWC</sequence>
<protein>
    <submittedName>
        <fullName evidence="4">Uncharacterized protein</fullName>
    </submittedName>
</protein>
<dbReference type="GO" id="GO:0031490">
    <property type="term" value="F:chromatin DNA binding"/>
    <property type="evidence" value="ECO:0007669"/>
    <property type="project" value="TreeGrafter"/>
</dbReference>
<dbReference type="InterPro" id="IPR011990">
    <property type="entry name" value="TPR-like_helical_dom_sf"/>
</dbReference>
<dbReference type="AlphaFoldDB" id="A0A165DJE6"/>
<dbReference type="OrthoDB" id="3019660at2759"/>
<evidence type="ECO:0000256" key="2">
    <source>
        <dbReference type="ARBA" id="ARBA00023242"/>
    </source>
</evidence>
<evidence type="ECO:0000256" key="1">
    <source>
        <dbReference type="ARBA" id="ARBA00004123"/>
    </source>
</evidence>
<dbReference type="STRING" id="1314781.A0A165DJE6"/>
<comment type="subcellular location">
    <subcellularLocation>
        <location evidence="1">Nucleus</location>
    </subcellularLocation>
</comment>
<accession>A0A165DJE6</accession>
<proteinExistence type="predicted"/>
<dbReference type="InParanoid" id="A0A165DJE6"/>
<dbReference type="GO" id="GO:0005634">
    <property type="term" value="C:nucleus"/>
    <property type="evidence" value="ECO:0007669"/>
    <property type="project" value="UniProtKB-SubCell"/>
</dbReference>
<keyword evidence="3" id="KW-0802">TPR repeat</keyword>
<dbReference type="GO" id="GO:0000978">
    <property type="term" value="F:RNA polymerase II cis-regulatory region sequence-specific DNA binding"/>
    <property type="evidence" value="ECO:0007669"/>
    <property type="project" value="TreeGrafter"/>
</dbReference>
<dbReference type="PANTHER" id="PTHR14017">
    <property type="entry name" value="LYSINE-SPECIFIC DEMETHYLASE"/>
    <property type="match status" value="1"/>
</dbReference>
<dbReference type="SMART" id="SM00028">
    <property type="entry name" value="TPR"/>
    <property type="match status" value="2"/>
</dbReference>
<feature type="repeat" description="TPR" evidence="3">
    <location>
        <begin position="196"/>
        <end position="229"/>
    </location>
</feature>
<evidence type="ECO:0000313" key="4">
    <source>
        <dbReference type="EMBL" id="KZV84686.1"/>
    </source>
</evidence>
<name>A0A165DJE6_EXIGL</name>
<dbReference type="InterPro" id="IPR019734">
    <property type="entry name" value="TPR_rpt"/>
</dbReference>
<feature type="non-terminal residue" evidence="4">
    <location>
        <position position="234"/>
    </location>
</feature>
<dbReference type="PROSITE" id="PS50005">
    <property type="entry name" value="TPR"/>
    <property type="match status" value="1"/>
</dbReference>
<dbReference type="GO" id="GO:0017053">
    <property type="term" value="C:transcription repressor complex"/>
    <property type="evidence" value="ECO:0007669"/>
    <property type="project" value="TreeGrafter"/>
</dbReference>
<gene>
    <name evidence="4" type="ORF">EXIGLDRAFT_776268</name>
</gene>
<dbReference type="InterPro" id="IPR051630">
    <property type="entry name" value="Corepressor-Demethylase"/>
</dbReference>
<dbReference type="EMBL" id="KV426214">
    <property type="protein sequence ID" value="KZV84686.1"/>
    <property type="molecule type" value="Genomic_DNA"/>
</dbReference>
<keyword evidence="2" id="KW-0539">Nucleus</keyword>
<dbReference type="SUPFAM" id="SSF48452">
    <property type="entry name" value="TPR-like"/>
    <property type="match status" value="1"/>
</dbReference>